<dbReference type="GO" id="GO:0050992">
    <property type="term" value="P:dimethylallyl diphosphate biosynthetic process"/>
    <property type="evidence" value="ECO:0007669"/>
    <property type="project" value="UniProtKB-UniRule"/>
</dbReference>
<keyword evidence="3 5" id="KW-0408">Iron</keyword>
<keyword evidence="5" id="KW-0414">Isoprene biosynthesis</keyword>
<protein>
    <recommendedName>
        <fullName evidence="5">4-hydroxy-3-methylbut-2-enyl diphosphate reductase</fullName>
        <shortName evidence="5">HMBPP reductase</shortName>
        <ecNumber evidence="5">1.17.7.4</ecNumber>
    </recommendedName>
</protein>
<dbReference type="NCBIfam" id="TIGR00216">
    <property type="entry name" value="ispH_lytB"/>
    <property type="match status" value="1"/>
</dbReference>
<dbReference type="HAMAP" id="MF_00191">
    <property type="entry name" value="IspH"/>
    <property type="match status" value="1"/>
</dbReference>
<feature type="binding site" evidence="5">
    <location>
        <position position="268"/>
    </location>
    <ligand>
        <name>isopentenyl diphosphate</name>
        <dbReference type="ChEBI" id="CHEBI:128769"/>
    </ligand>
</feature>
<sequence length="284" mass="32411">MEIIMADYYGTCFGVDRALDMTNEALNNYDTLYCLGELIHNRRVVERFEKRGLKVINDLESLDLKEGKKPTLILRSHGVGKAAYEYCKYNDIKIIDATCPKVKKIHEIVESYSSDGYSIIIFGNENHPEIIGIKGWSAGKAYIYSDLDDFIDNHKEDLSKSCIVFQTTYNTDKFNKIKEYFNNSPNNDIIFKSTICNATERRQNACRKLAGECDIVLVVGGKQSSNTKKLFEIGKEICKNTFWIENSNEIPYNLIKNTKRLGITAGASTPLWVIEEVILNVRKK</sequence>
<feature type="binding site" evidence="5">
    <location>
        <position position="77"/>
    </location>
    <ligand>
        <name>(2E)-4-hydroxy-3-methylbut-2-enyl diphosphate</name>
        <dbReference type="ChEBI" id="CHEBI:128753"/>
    </ligand>
</feature>
<dbReference type="Pfam" id="PF02401">
    <property type="entry name" value="LYTB"/>
    <property type="match status" value="1"/>
</dbReference>
<dbReference type="NCBIfam" id="NF002187">
    <property type="entry name" value="PRK01045.1-1"/>
    <property type="match status" value="1"/>
</dbReference>
<feature type="binding site" evidence="5">
    <location>
        <position position="77"/>
    </location>
    <ligand>
        <name>dimethylallyl diphosphate</name>
        <dbReference type="ChEBI" id="CHEBI:57623"/>
    </ligand>
</feature>
<feature type="binding site" evidence="5">
    <location>
        <position position="268"/>
    </location>
    <ligand>
        <name>dimethylallyl diphosphate</name>
        <dbReference type="ChEBI" id="CHEBI:57623"/>
    </ligand>
</feature>
<dbReference type="UniPathway" id="UPA00059">
    <property type="reaction ID" value="UER00105"/>
</dbReference>
<dbReference type="STRING" id="1121476.SAMN02745751_00847"/>
<dbReference type="PANTHER" id="PTHR30426">
    <property type="entry name" value="4-HYDROXY-3-METHYLBUT-2-ENYL DIPHOSPHATE REDUCTASE"/>
    <property type="match status" value="1"/>
</dbReference>
<dbReference type="Gene3D" id="3.40.50.11270">
    <property type="match status" value="1"/>
</dbReference>
<feature type="binding site" evidence="5">
    <location>
        <position position="99"/>
    </location>
    <ligand>
        <name>[4Fe-4S] cluster</name>
        <dbReference type="ChEBI" id="CHEBI:49883"/>
    </ligand>
</feature>
<feature type="binding site" evidence="5">
    <location>
        <position position="127"/>
    </location>
    <ligand>
        <name>isopentenyl diphosphate</name>
        <dbReference type="ChEBI" id="CHEBI:128769"/>
    </ligand>
</feature>
<keyword evidence="1 5" id="KW-0004">4Fe-4S</keyword>
<feature type="binding site" evidence="5">
    <location>
        <position position="224"/>
    </location>
    <ligand>
        <name>isopentenyl diphosphate</name>
        <dbReference type="ChEBI" id="CHEBI:128769"/>
    </ligand>
</feature>
<gene>
    <name evidence="5" type="primary">ispH</name>
    <name evidence="6" type="ORF">SAMN02745751_00847</name>
</gene>
<feature type="binding site" evidence="5">
    <location>
        <position position="127"/>
    </location>
    <ligand>
        <name>(2E)-4-hydroxy-3-methylbut-2-enyl diphosphate</name>
        <dbReference type="ChEBI" id="CHEBI:128753"/>
    </ligand>
</feature>
<comment type="cofactor">
    <cofactor evidence="5">
        <name>[4Fe-4S] cluster</name>
        <dbReference type="ChEBI" id="CHEBI:49883"/>
    </cofactor>
    <text evidence="5">Binds 1 [4Fe-4S] cluster per subunit.</text>
</comment>
<evidence type="ECO:0000256" key="1">
    <source>
        <dbReference type="ARBA" id="ARBA00022485"/>
    </source>
</evidence>
<dbReference type="EMBL" id="FQZL01000006">
    <property type="protein sequence ID" value="SHI70498.1"/>
    <property type="molecule type" value="Genomic_DNA"/>
</dbReference>
<feature type="binding site" evidence="5">
    <location>
        <position position="12"/>
    </location>
    <ligand>
        <name>[4Fe-4S] cluster</name>
        <dbReference type="ChEBI" id="CHEBI:49883"/>
    </ligand>
</feature>
<dbReference type="CDD" id="cd13944">
    <property type="entry name" value="lytB_ispH"/>
    <property type="match status" value="1"/>
</dbReference>
<comment type="catalytic activity">
    <reaction evidence="5">
        <text>isopentenyl diphosphate + 2 oxidized [2Fe-2S]-[ferredoxin] + H2O = (2E)-4-hydroxy-3-methylbut-2-enyl diphosphate + 2 reduced [2Fe-2S]-[ferredoxin] + 2 H(+)</text>
        <dbReference type="Rhea" id="RHEA:24488"/>
        <dbReference type="Rhea" id="RHEA-COMP:10000"/>
        <dbReference type="Rhea" id="RHEA-COMP:10001"/>
        <dbReference type="ChEBI" id="CHEBI:15377"/>
        <dbReference type="ChEBI" id="CHEBI:15378"/>
        <dbReference type="ChEBI" id="CHEBI:33737"/>
        <dbReference type="ChEBI" id="CHEBI:33738"/>
        <dbReference type="ChEBI" id="CHEBI:128753"/>
        <dbReference type="ChEBI" id="CHEBI:128769"/>
        <dbReference type="EC" id="1.17.7.4"/>
    </reaction>
</comment>
<dbReference type="Proteomes" id="UP000184052">
    <property type="component" value="Unassembled WGS sequence"/>
</dbReference>
<evidence type="ECO:0000256" key="4">
    <source>
        <dbReference type="ARBA" id="ARBA00023014"/>
    </source>
</evidence>
<feature type="binding site" evidence="5">
    <location>
        <position position="225"/>
    </location>
    <ligand>
        <name>isopentenyl diphosphate</name>
        <dbReference type="ChEBI" id="CHEBI:128769"/>
    </ligand>
</feature>
<feature type="binding site" evidence="5">
    <location>
        <position position="224"/>
    </location>
    <ligand>
        <name>dimethylallyl diphosphate</name>
        <dbReference type="ChEBI" id="CHEBI:57623"/>
    </ligand>
</feature>
<evidence type="ECO:0000313" key="7">
    <source>
        <dbReference type="Proteomes" id="UP000184052"/>
    </source>
</evidence>
<comment type="function">
    <text evidence="5">Catalyzes the conversion of 1-hydroxy-2-methyl-2-(E)-butenyl 4-diphosphate (HMBPP) into a mixture of isopentenyl diphosphate (IPP) and dimethylallyl diphosphate (DMAPP). Acts in the terminal step of the DOXP/MEP pathway for isoprenoid precursor biosynthesis.</text>
</comment>
<evidence type="ECO:0000256" key="2">
    <source>
        <dbReference type="ARBA" id="ARBA00022723"/>
    </source>
</evidence>
<dbReference type="PANTHER" id="PTHR30426:SF0">
    <property type="entry name" value="4-HYDROXY-3-METHYLBUT-2-ENYL DIPHOSPHATE REDUCTASE"/>
    <property type="match status" value="1"/>
</dbReference>
<dbReference type="OrthoDB" id="9804077at2"/>
<dbReference type="RefSeq" id="WP_073047655.1">
    <property type="nucleotide sequence ID" value="NZ_FQZL01000006.1"/>
</dbReference>
<feature type="binding site" evidence="5">
    <location>
        <position position="268"/>
    </location>
    <ligand>
        <name>(2E)-4-hydroxy-3-methylbut-2-enyl diphosphate</name>
        <dbReference type="ChEBI" id="CHEBI:128753"/>
    </ligand>
</feature>
<feature type="binding site" evidence="5">
    <location>
        <position position="40"/>
    </location>
    <ligand>
        <name>dimethylallyl diphosphate</name>
        <dbReference type="ChEBI" id="CHEBI:57623"/>
    </ligand>
</feature>
<dbReference type="AlphaFoldDB" id="A0A1M6DBT1"/>
<keyword evidence="4 5" id="KW-0411">Iron-sulfur</keyword>
<feature type="binding site" evidence="5">
    <location>
        <position position="226"/>
    </location>
    <ligand>
        <name>isopentenyl diphosphate</name>
        <dbReference type="ChEBI" id="CHEBI:128769"/>
    </ligand>
</feature>
<proteinExistence type="inferred from homology"/>
<dbReference type="GO" id="GO:0016114">
    <property type="term" value="P:terpenoid biosynthetic process"/>
    <property type="evidence" value="ECO:0007669"/>
    <property type="project" value="UniProtKB-UniRule"/>
</dbReference>
<feature type="binding site" evidence="5">
    <location>
        <position position="225"/>
    </location>
    <ligand>
        <name>dimethylallyl diphosphate</name>
        <dbReference type="ChEBI" id="CHEBI:57623"/>
    </ligand>
</feature>
<keyword evidence="7" id="KW-1185">Reference proteome</keyword>
<comment type="pathway">
    <text evidence="5">Isoprenoid biosynthesis; isopentenyl diphosphate biosynthesis via DXP pathway; isopentenyl diphosphate from 1-deoxy-D-xylulose 5-phosphate: step 6/6.</text>
</comment>
<feature type="binding site" evidence="5">
    <location>
        <position position="167"/>
    </location>
    <ligand>
        <name>(2E)-4-hydroxy-3-methylbut-2-enyl diphosphate</name>
        <dbReference type="ChEBI" id="CHEBI:128753"/>
    </ligand>
</feature>
<dbReference type="Gene3D" id="3.40.1010.20">
    <property type="entry name" value="4-hydroxy-3-methylbut-2-enyl diphosphate reductase, catalytic domain"/>
    <property type="match status" value="2"/>
</dbReference>
<feature type="binding site" evidence="5">
    <location>
        <position position="127"/>
    </location>
    <ligand>
        <name>dimethylallyl diphosphate</name>
        <dbReference type="ChEBI" id="CHEBI:57623"/>
    </ligand>
</feature>
<feature type="binding site" evidence="5">
    <location>
        <position position="196"/>
    </location>
    <ligand>
        <name>[4Fe-4S] cluster</name>
        <dbReference type="ChEBI" id="CHEBI:49883"/>
    </ligand>
</feature>
<feature type="binding site" evidence="5">
    <location>
        <position position="225"/>
    </location>
    <ligand>
        <name>(2E)-4-hydroxy-3-methylbut-2-enyl diphosphate</name>
        <dbReference type="ChEBI" id="CHEBI:128753"/>
    </ligand>
</feature>
<feature type="binding site" evidence="5">
    <location>
        <position position="40"/>
    </location>
    <ligand>
        <name>(2E)-4-hydroxy-3-methylbut-2-enyl diphosphate</name>
        <dbReference type="ChEBI" id="CHEBI:128753"/>
    </ligand>
</feature>
<dbReference type="GO" id="GO:0051745">
    <property type="term" value="F:4-hydroxy-3-methylbut-2-enyl diphosphate reductase activity"/>
    <property type="evidence" value="ECO:0007669"/>
    <property type="project" value="UniProtKB-UniRule"/>
</dbReference>
<feature type="binding site" evidence="5">
    <location>
        <position position="224"/>
    </location>
    <ligand>
        <name>(2E)-4-hydroxy-3-methylbut-2-enyl diphosphate</name>
        <dbReference type="ChEBI" id="CHEBI:128753"/>
    </ligand>
</feature>
<comment type="pathway">
    <text evidence="5">Isoprenoid biosynthesis; dimethylallyl diphosphate biosynthesis; dimethylallyl diphosphate from (2E)-4-hydroxy-3-methylbutenyl diphosphate: step 1/1.</text>
</comment>
<keyword evidence="2 5" id="KW-0479">Metal-binding</keyword>
<name>A0A1M6DBT1_9FIRM</name>
<dbReference type="GO" id="GO:0051539">
    <property type="term" value="F:4 iron, 4 sulfur cluster binding"/>
    <property type="evidence" value="ECO:0007669"/>
    <property type="project" value="UniProtKB-UniRule"/>
</dbReference>
<evidence type="ECO:0000256" key="5">
    <source>
        <dbReference type="HAMAP-Rule" id="MF_00191"/>
    </source>
</evidence>
<evidence type="ECO:0000313" key="6">
    <source>
        <dbReference type="EMBL" id="SHI70498.1"/>
    </source>
</evidence>
<comment type="similarity">
    <text evidence="5">Belongs to the IspH family.</text>
</comment>
<evidence type="ECO:0000256" key="3">
    <source>
        <dbReference type="ARBA" id="ARBA00023004"/>
    </source>
</evidence>
<reference evidence="6 7" key="1">
    <citation type="submission" date="2016-11" db="EMBL/GenBank/DDBJ databases">
        <authorList>
            <person name="Jaros S."/>
            <person name="Januszkiewicz K."/>
            <person name="Wedrychowicz H."/>
        </authorList>
    </citation>
    <scope>NUCLEOTIDE SEQUENCE [LARGE SCALE GENOMIC DNA]</scope>
    <source>
        <strain evidence="6 7">DSM 17477</strain>
    </source>
</reference>
<feature type="active site" description="Proton donor" evidence="5">
    <location>
        <position position="129"/>
    </location>
</feature>
<feature type="binding site" evidence="5">
    <location>
        <position position="226"/>
    </location>
    <ligand>
        <name>dimethylallyl diphosphate</name>
        <dbReference type="ChEBI" id="CHEBI:57623"/>
    </ligand>
</feature>
<dbReference type="GO" id="GO:0019288">
    <property type="term" value="P:isopentenyl diphosphate biosynthetic process, methylerythritol 4-phosphate pathway"/>
    <property type="evidence" value="ECO:0007669"/>
    <property type="project" value="UniProtKB-UniRule"/>
</dbReference>
<organism evidence="6 7">
    <name type="scientific">Dethiosulfatibacter aminovorans DSM 17477</name>
    <dbReference type="NCBI Taxonomy" id="1121476"/>
    <lineage>
        <taxon>Bacteria</taxon>
        <taxon>Bacillati</taxon>
        <taxon>Bacillota</taxon>
        <taxon>Tissierellia</taxon>
        <taxon>Dethiosulfatibacter</taxon>
    </lineage>
</organism>
<comment type="catalytic activity">
    <reaction evidence="5">
        <text>dimethylallyl diphosphate + 2 oxidized [2Fe-2S]-[ferredoxin] + H2O = (2E)-4-hydroxy-3-methylbut-2-enyl diphosphate + 2 reduced [2Fe-2S]-[ferredoxin] + 2 H(+)</text>
        <dbReference type="Rhea" id="RHEA:24825"/>
        <dbReference type="Rhea" id="RHEA-COMP:10000"/>
        <dbReference type="Rhea" id="RHEA-COMP:10001"/>
        <dbReference type="ChEBI" id="CHEBI:15377"/>
        <dbReference type="ChEBI" id="CHEBI:15378"/>
        <dbReference type="ChEBI" id="CHEBI:33737"/>
        <dbReference type="ChEBI" id="CHEBI:33738"/>
        <dbReference type="ChEBI" id="CHEBI:57623"/>
        <dbReference type="ChEBI" id="CHEBI:128753"/>
        <dbReference type="EC" id="1.17.7.4"/>
    </reaction>
</comment>
<accession>A0A1M6DBT1</accession>
<dbReference type="GO" id="GO:0046872">
    <property type="term" value="F:metal ion binding"/>
    <property type="evidence" value="ECO:0007669"/>
    <property type="project" value="UniProtKB-KW"/>
</dbReference>
<feature type="binding site" evidence="5">
    <location>
        <position position="77"/>
    </location>
    <ligand>
        <name>isopentenyl diphosphate</name>
        <dbReference type="ChEBI" id="CHEBI:128769"/>
    </ligand>
</feature>
<feature type="binding site" evidence="5">
    <location>
        <position position="40"/>
    </location>
    <ligand>
        <name>isopentenyl diphosphate</name>
        <dbReference type="ChEBI" id="CHEBI:128769"/>
    </ligand>
</feature>
<keyword evidence="5" id="KW-0560">Oxidoreductase</keyword>
<dbReference type="EC" id="1.17.7.4" evidence="5"/>
<dbReference type="UniPathway" id="UPA00056">
    <property type="reaction ID" value="UER00097"/>
</dbReference>
<dbReference type="InterPro" id="IPR003451">
    <property type="entry name" value="LytB/IspH"/>
</dbReference>
<feature type="binding site" evidence="5">
    <location>
        <position position="226"/>
    </location>
    <ligand>
        <name>(2E)-4-hydroxy-3-methylbut-2-enyl diphosphate</name>
        <dbReference type="ChEBI" id="CHEBI:128753"/>
    </ligand>
</feature>